<feature type="domain" description="ALMS motif" evidence="5">
    <location>
        <begin position="330"/>
        <end position="445"/>
    </location>
</feature>
<dbReference type="Proteomes" id="UP000472277">
    <property type="component" value="Chromosome 5"/>
</dbReference>
<gene>
    <name evidence="7" type="primary">c5h10orf90</name>
</gene>
<dbReference type="GO" id="GO:0005829">
    <property type="term" value="C:cytosol"/>
    <property type="evidence" value="ECO:0007669"/>
    <property type="project" value="TreeGrafter"/>
</dbReference>
<dbReference type="InterPro" id="IPR029299">
    <property type="entry name" value="ALMS_motif"/>
</dbReference>
<keyword evidence="3" id="KW-0206">Cytoskeleton</keyword>
<dbReference type="GO" id="GO:0005813">
    <property type="term" value="C:centrosome"/>
    <property type="evidence" value="ECO:0007669"/>
    <property type="project" value="UniProtKB-SubCell"/>
</dbReference>
<feature type="region of interest" description="Disordered" evidence="4">
    <location>
        <begin position="19"/>
        <end position="68"/>
    </location>
</feature>
<evidence type="ECO:0000259" key="6">
    <source>
        <dbReference type="Pfam" id="PF17730"/>
    </source>
</evidence>
<evidence type="ECO:0000313" key="8">
    <source>
        <dbReference type="Proteomes" id="UP000472277"/>
    </source>
</evidence>
<sequence length="454" mass="51085">NMVISSSYHHHHYASTKDISPSWSMWRGQGERASTSPSLMRPTHSGDSQRGGHVPHRGSPTLLRMDSVPNVLGGRPKTGFSSITITSCRISQSGANRSHYPHQPILPIRSSTSLNPVMSHVLSSAIPKHSQVVTRHKATIVKVTVYRQSYSACAKVQMRGPGMRTAWPEHRHSYTGEDSLKDNGSSFRSFSLQPSFRSCVQLEVRWRSANTVLYLDKSLSISIGQPEVTKPVVHRSTLSLYVGGSSHIGTSMDYPKTLQGLRRSMGALSCTHRWDNLETDVKRYDITSNVTGPSNSTTGPTRRPDCICWLAVTKQAAYTFLPPCSLSPPQEALEMFRPDFISRSQGRMRSLEQRARQRKALQCADLDQVQGLWEEKSRHRRNCTKPHPLSDNLFKPRERAISGKEMRLRSRRIYNKLPEVTKKKEEEKSRVVSQTNRLRAELFKKVCLVGAGTL</sequence>
<dbReference type="Pfam" id="PF17730">
    <property type="entry name" value="Centro_C10orf90"/>
    <property type="match status" value="1"/>
</dbReference>
<organism evidence="7 8">
    <name type="scientific">Salmo trutta</name>
    <name type="common">Brown trout</name>
    <dbReference type="NCBI Taxonomy" id="8032"/>
    <lineage>
        <taxon>Eukaryota</taxon>
        <taxon>Metazoa</taxon>
        <taxon>Chordata</taxon>
        <taxon>Craniata</taxon>
        <taxon>Vertebrata</taxon>
        <taxon>Euteleostomi</taxon>
        <taxon>Actinopterygii</taxon>
        <taxon>Neopterygii</taxon>
        <taxon>Teleostei</taxon>
        <taxon>Protacanthopterygii</taxon>
        <taxon>Salmoniformes</taxon>
        <taxon>Salmonidae</taxon>
        <taxon>Salmoninae</taxon>
        <taxon>Salmo</taxon>
    </lineage>
</organism>
<feature type="domain" description="Centrosomal protein C10orf90 N-terminal" evidence="6">
    <location>
        <begin position="74"/>
        <end position="250"/>
    </location>
</feature>
<evidence type="ECO:0000259" key="5">
    <source>
        <dbReference type="Pfam" id="PF15309"/>
    </source>
</evidence>
<comment type="subcellular location">
    <subcellularLocation>
        <location evidence="1">Cytoplasm</location>
        <location evidence="1">Cytoskeleton</location>
        <location evidence="1">Microtubule organizing center</location>
        <location evidence="1">Centrosome</location>
    </subcellularLocation>
</comment>
<dbReference type="Ensembl" id="ENSSTUT00000037254.1">
    <property type="protein sequence ID" value="ENSSTUP00000035640.1"/>
    <property type="gene ID" value="ENSSTUG00000015196.1"/>
</dbReference>
<evidence type="ECO:0000256" key="1">
    <source>
        <dbReference type="ARBA" id="ARBA00004300"/>
    </source>
</evidence>
<dbReference type="PANTHER" id="PTHR21553:SF24">
    <property type="entry name" value="(E2-INDEPENDENT) E3 UBIQUITIN-CONJUGATING ENZYME FATS"/>
    <property type="match status" value="1"/>
</dbReference>
<proteinExistence type="predicted"/>
<protein>
    <recommendedName>
        <fullName evidence="9">ALMS motif domain-containing protein</fullName>
    </recommendedName>
</protein>
<dbReference type="GO" id="GO:0005814">
    <property type="term" value="C:centriole"/>
    <property type="evidence" value="ECO:0007669"/>
    <property type="project" value="TreeGrafter"/>
</dbReference>
<dbReference type="GO" id="GO:0008017">
    <property type="term" value="F:microtubule binding"/>
    <property type="evidence" value="ECO:0007669"/>
    <property type="project" value="TreeGrafter"/>
</dbReference>
<keyword evidence="2" id="KW-0963">Cytoplasm</keyword>
<evidence type="ECO:0000256" key="2">
    <source>
        <dbReference type="ARBA" id="ARBA00022490"/>
    </source>
</evidence>
<evidence type="ECO:0000256" key="4">
    <source>
        <dbReference type="SAM" id="MobiDB-lite"/>
    </source>
</evidence>
<dbReference type="GO" id="GO:0046599">
    <property type="term" value="P:regulation of centriole replication"/>
    <property type="evidence" value="ECO:0007669"/>
    <property type="project" value="TreeGrafter"/>
</dbReference>
<name>A0A673YN22_SALTR</name>
<reference evidence="7" key="2">
    <citation type="submission" date="2025-09" db="UniProtKB">
        <authorList>
            <consortium name="Ensembl"/>
        </authorList>
    </citation>
    <scope>IDENTIFICATION</scope>
</reference>
<dbReference type="PANTHER" id="PTHR21553">
    <property type="entry name" value="ALMS1-RELATED"/>
    <property type="match status" value="1"/>
</dbReference>
<dbReference type="InterPro" id="IPR041179">
    <property type="entry name" value="C10orf90_N"/>
</dbReference>
<keyword evidence="8" id="KW-1185">Reference proteome</keyword>
<dbReference type="GeneTree" id="ENSGT00940000153123"/>
<reference evidence="7" key="1">
    <citation type="submission" date="2025-08" db="UniProtKB">
        <authorList>
            <consortium name="Ensembl"/>
        </authorList>
    </citation>
    <scope>IDENTIFICATION</scope>
</reference>
<evidence type="ECO:0000256" key="3">
    <source>
        <dbReference type="ARBA" id="ARBA00023212"/>
    </source>
</evidence>
<dbReference type="Pfam" id="PF15309">
    <property type="entry name" value="ALMS_motif"/>
    <property type="match status" value="1"/>
</dbReference>
<evidence type="ECO:0000313" key="7">
    <source>
        <dbReference type="Ensembl" id="ENSSTUP00000035640.1"/>
    </source>
</evidence>
<evidence type="ECO:0008006" key="9">
    <source>
        <dbReference type="Google" id="ProtNLM"/>
    </source>
</evidence>
<accession>A0A673YN22</accession>
<dbReference type="AlphaFoldDB" id="A0A673YN22"/>